<name>A0A914C5H7_9BILA</name>
<dbReference type="GO" id="GO:0016787">
    <property type="term" value="F:hydrolase activity"/>
    <property type="evidence" value="ECO:0007669"/>
    <property type="project" value="UniProtKB-KW"/>
</dbReference>
<feature type="region of interest" description="Disordered" evidence="5">
    <location>
        <begin position="538"/>
        <end position="569"/>
    </location>
</feature>
<accession>A0A914C5H7</accession>
<evidence type="ECO:0000256" key="5">
    <source>
        <dbReference type="SAM" id="MobiDB-lite"/>
    </source>
</evidence>
<dbReference type="GO" id="GO:0005737">
    <property type="term" value="C:cytoplasm"/>
    <property type="evidence" value="ECO:0007669"/>
    <property type="project" value="TreeGrafter"/>
</dbReference>
<sequence length="1319" mass="153337">MSNVDDDLEIINGDEADDDVTDLKNLNVTAPEPEIDEEVVEGEDIDLKLLKTIPTIYTDIIAEFADVEIFMISLDSLLLELLSHSYHNFENLGGQTIVFAAQIECFLRKLTELRAKFKLVAFTDFTPLYNQDTILSFYYNFMIVYLQKHEKYHEDLEFFKNPLDVKYGDFLHRLTPSFLLMSIENASLDQSHLALENDFSKRFLSIAIHLIALSIPVMYFSSFTINFSSVMSYRLFTSVLKVSDMEKKIEAIWDKSYDLPQRKLDPTVYKSTAEFLTYITKEELKKGRDKEEDFPEICAAAIMSALVGMKRGVARNYLPAKQVRKGLALIRLRRALLQAIAIKLATIDTKCLNFPMEDLWDGRLILTIFEAIVGKEKILPFRIQQEFAEFHKLADLKVPIQTDEGDRLLDPPSPSTPRKLLIDDLELYSIDSRLVDEFVPEFNEIFANRKLREKPDVFYEDAFRAIQWQFNRIEMRIFQEEKKEKEKLKNLNTRQLKNANRKRQKLMLWYQNFADSLGGEFLVDFTRTPRTKIEEIDVETDSKNTKKGGAHKKGGKQAEPKKSKADLIKEQNLKKQQAKQFETEKNSIEFMMKLPGNALAHLEEQFKKLELAESKAYCAFVIVQKLADEFERQVQKLDLEEKRLTAVELVGKIKECFTTHWKNLDEKQKEKVNEIWMALGFEPNPKKKGNTQMNLEIDLVNYQLYYGGRLIDIMSDPQKDERVTGFKPDNWQRDMIDAVDKFHSALIIAPTSAGKTFVSYYCMEKILRQSDEDVVVYVSPSNALSHQVCGSVYARFKNKSMSGGKNLFGTMTTDRSDNALNCQVLVVLPEGLEQLLTSPDSQIQAFVSKIKYVILDEVHCINAADMRNESKGHIWEHIFLLIRCPFLALSATINNIDDMYDWLKNAEIKKSMPGTKPRQVELITYSERWSELELAMQKLTAGGPNAAKEIKDDWDTFCKNSKGLQADRLKKAIEEVSTIEDDTESRTSTPALRESTLDIRMSLLKFFTPFSMFKPEKIRLFGIPGDQLLTARQIAELYSLMSSIDEATKKHFAPTKYFKDAAERDAKERGLAEMDKVWLNRKILRDYEKALKEKFMDWLLNDESKSRAMFEKLEAEVEDELEYRSKPFDMNSTALYNIVPLMDDLKEKSMLPALCFNEDRSIIRRLAVRVFNELEKRESEFLRSSEFKKINFQKAEAKYEKLMKRKRDEAEKKKERKNRRGSDEEQEQEKETEVDAEADAFAKQRSRLKEAMKRFKLLGPNPDEEMFNKTVERLMSGYAMEREDTKILYRLIERGIGYHYDGMVIWALFFRLLHWLLGM</sequence>
<keyword evidence="2" id="KW-0378">Hydrolase</keyword>
<feature type="compositionally biased region" description="Acidic residues" evidence="5">
    <location>
        <begin position="1224"/>
        <end position="1236"/>
    </location>
</feature>
<dbReference type="PROSITE" id="PS51192">
    <property type="entry name" value="HELICASE_ATP_BIND_1"/>
    <property type="match status" value="1"/>
</dbReference>
<feature type="compositionally biased region" description="Basic residues" evidence="5">
    <location>
        <begin position="545"/>
        <end position="555"/>
    </location>
</feature>
<evidence type="ECO:0000313" key="9">
    <source>
        <dbReference type="WBParaSite" id="ACRNAN_Path_268.g991.t1"/>
    </source>
</evidence>
<evidence type="ECO:0000259" key="7">
    <source>
        <dbReference type="PROSITE" id="PS51192"/>
    </source>
</evidence>
<keyword evidence="4" id="KW-0067">ATP-binding</keyword>
<dbReference type="SMART" id="SM00487">
    <property type="entry name" value="DEXDc"/>
    <property type="match status" value="1"/>
</dbReference>
<keyword evidence="6" id="KW-0812">Transmembrane</keyword>
<dbReference type="WBParaSite" id="ACRNAN_Path_268.g991.t1">
    <property type="protein sequence ID" value="ACRNAN_Path_268.g991.t1"/>
    <property type="gene ID" value="ACRNAN_Path_268.g991"/>
</dbReference>
<dbReference type="InterPro" id="IPR052431">
    <property type="entry name" value="SKI2_subfamily_helicases"/>
</dbReference>
<feature type="domain" description="Helicase ATP-binding" evidence="7">
    <location>
        <begin position="736"/>
        <end position="911"/>
    </location>
</feature>
<evidence type="ECO:0000313" key="8">
    <source>
        <dbReference type="Proteomes" id="UP000887540"/>
    </source>
</evidence>
<reference evidence="9" key="1">
    <citation type="submission" date="2022-11" db="UniProtKB">
        <authorList>
            <consortium name="WormBaseParasite"/>
        </authorList>
    </citation>
    <scope>IDENTIFICATION</scope>
</reference>
<keyword evidence="1" id="KW-0547">Nucleotide-binding</keyword>
<evidence type="ECO:0000256" key="2">
    <source>
        <dbReference type="ARBA" id="ARBA00022801"/>
    </source>
</evidence>
<dbReference type="SUPFAM" id="SSF52540">
    <property type="entry name" value="P-loop containing nucleoside triphosphate hydrolases"/>
    <property type="match status" value="1"/>
</dbReference>
<proteinExistence type="predicted"/>
<dbReference type="InterPro" id="IPR014001">
    <property type="entry name" value="Helicase_ATP-bd"/>
</dbReference>
<evidence type="ECO:0000256" key="1">
    <source>
        <dbReference type="ARBA" id="ARBA00022741"/>
    </source>
</evidence>
<feature type="compositionally biased region" description="Basic and acidic residues" evidence="5">
    <location>
        <begin position="1204"/>
        <end position="1213"/>
    </location>
</feature>
<dbReference type="PANTHER" id="PTHR44533">
    <property type="entry name" value="DEAD/H RNA HELICASE, PUTATIVE-RELATED"/>
    <property type="match status" value="1"/>
</dbReference>
<feature type="region of interest" description="Disordered" evidence="5">
    <location>
        <begin position="1204"/>
        <end position="1236"/>
    </location>
</feature>
<dbReference type="Gene3D" id="3.40.50.300">
    <property type="entry name" value="P-loop containing nucleotide triphosphate hydrolases"/>
    <property type="match status" value="1"/>
</dbReference>
<keyword evidence="3" id="KW-0347">Helicase</keyword>
<dbReference type="GO" id="GO:0003676">
    <property type="term" value="F:nucleic acid binding"/>
    <property type="evidence" value="ECO:0007669"/>
    <property type="project" value="InterPro"/>
</dbReference>
<keyword evidence="6" id="KW-1133">Transmembrane helix</keyword>
<feature type="compositionally biased region" description="Basic and acidic residues" evidence="5">
    <location>
        <begin position="556"/>
        <end position="569"/>
    </location>
</feature>
<feature type="transmembrane region" description="Helical" evidence="6">
    <location>
        <begin position="203"/>
        <end position="225"/>
    </location>
</feature>
<evidence type="ECO:0000256" key="6">
    <source>
        <dbReference type="SAM" id="Phobius"/>
    </source>
</evidence>
<dbReference type="GO" id="GO:0005524">
    <property type="term" value="F:ATP binding"/>
    <property type="evidence" value="ECO:0007669"/>
    <property type="project" value="UniProtKB-KW"/>
</dbReference>
<evidence type="ECO:0000256" key="3">
    <source>
        <dbReference type="ARBA" id="ARBA00022806"/>
    </source>
</evidence>
<dbReference type="InterPro" id="IPR055124">
    <property type="entry name" value="PIN-like_DDX60"/>
</dbReference>
<dbReference type="InterPro" id="IPR027417">
    <property type="entry name" value="P-loop_NTPase"/>
</dbReference>
<evidence type="ECO:0000256" key="4">
    <source>
        <dbReference type="ARBA" id="ARBA00022840"/>
    </source>
</evidence>
<dbReference type="Pfam" id="PF00270">
    <property type="entry name" value="DEAD"/>
    <property type="match status" value="1"/>
</dbReference>
<keyword evidence="6" id="KW-0472">Membrane</keyword>
<protein>
    <submittedName>
        <fullName evidence="9">Helicase ATP-binding domain-containing protein</fullName>
    </submittedName>
</protein>
<dbReference type="InterPro" id="IPR011545">
    <property type="entry name" value="DEAD/DEAH_box_helicase_dom"/>
</dbReference>
<dbReference type="FunFam" id="3.40.50.300:FF:001039">
    <property type="entry name" value="ATP-dependent RNA helicase DDX60"/>
    <property type="match status" value="1"/>
</dbReference>
<organism evidence="8 9">
    <name type="scientific">Acrobeloides nanus</name>
    <dbReference type="NCBI Taxonomy" id="290746"/>
    <lineage>
        <taxon>Eukaryota</taxon>
        <taxon>Metazoa</taxon>
        <taxon>Ecdysozoa</taxon>
        <taxon>Nematoda</taxon>
        <taxon>Chromadorea</taxon>
        <taxon>Rhabditida</taxon>
        <taxon>Tylenchina</taxon>
        <taxon>Cephalobomorpha</taxon>
        <taxon>Cephaloboidea</taxon>
        <taxon>Cephalobidae</taxon>
        <taxon>Acrobeloides</taxon>
    </lineage>
</organism>
<dbReference type="GO" id="GO:0004386">
    <property type="term" value="F:helicase activity"/>
    <property type="evidence" value="ECO:0007669"/>
    <property type="project" value="UniProtKB-KW"/>
</dbReference>
<dbReference type="Pfam" id="PF23002">
    <property type="entry name" value="PIN-like_DDX60"/>
    <property type="match status" value="1"/>
</dbReference>
<keyword evidence="8" id="KW-1185">Reference proteome</keyword>
<dbReference type="Proteomes" id="UP000887540">
    <property type="component" value="Unplaced"/>
</dbReference>
<dbReference type="PANTHER" id="PTHR44533:SF4">
    <property type="entry name" value="DEAD_H RNA HELICASE, PUTATIVE-RELATED"/>
    <property type="match status" value="1"/>
</dbReference>